<evidence type="ECO:0000256" key="8">
    <source>
        <dbReference type="PROSITE-ProRule" id="PRU00042"/>
    </source>
</evidence>
<keyword evidence="3" id="KW-0677">Repeat</keyword>
<accession>A0AAV2QH29</accession>
<keyword evidence="11" id="KW-1185">Reference proteome</keyword>
<dbReference type="GO" id="GO:0000978">
    <property type="term" value="F:RNA polymerase II cis-regulatory region sequence-specific DNA binding"/>
    <property type="evidence" value="ECO:0007669"/>
    <property type="project" value="TreeGrafter"/>
</dbReference>
<dbReference type="AlphaFoldDB" id="A0AAV2QH29"/>
<protein>
    <recommendedName>
        <fullName evidence="9">C2H2-type domain-containing protein</fullName>
    </recommendedName>
</protein>
<dbReference type="FunFam" id="3.30.160.60:FF:000100">
    <property type="entry name" value="Zinc finger 45-like"/>
    <property type="match status" value="1"/>
</dbReference>
<dbReference type="PROSITE" id="PS50157">
    <property type="entry name" value="ZINC_FINGER_C2H2_2"/>
    <property type="match status" value="3"/>
</dbReference>
<comment type="caution">
    <text evidence="10">The sequence shown here is derived from an EMBL/GenBank/DDBJ whole genome shotgun (WGS) entry which is preliminary data.</text>
</comment>
<dbReference type="GO" id="GO:0005634">
    <property type="term" value="C:nucleus"/>
    <property type="evidence" value="ECO:0007669"/>
    <property type="project" value="UniProtKB-SubCell"/>
</dbReference>
<dbReference type="GO" id="GO:0006357">
    <property type="term" value="P:regulation of transcription by RNA polymerase II"/>
    <property type="evidence" value="ECO:0007669"/>
    <property type="project" value="TreeGrafter"/>
</dbReference>
<feature type="domain" description="C2H2-type" evidence="9">
    <location>
        <begin position="224"/>
        <end position="251"/>
    </location>
</feature>
<dbReference type="EMBL" id="CAXKWB010006420">
    <property type="protein sequence ID" value="CAL4082750.1"/>
    <property type="molecule type" value="Genomic_DNA"/>
</dbReference>
<evidence type="ECO:0000313" key="11">
    <source>
        <dbReference type="Proteomes" id="UP001497623"/>
    </source>
</evidence>
<keyword evidence="4 8" id="KW-0863">Zinc-finger</keyword>
<evidence type="ECO:0000256" key="2">
    <source>
        <dbReference type="ARBA" id="ARBA00022723"/>
    </source>
</evidence>
<dbReference type="SUPFAM" id="SSF57667">
    <property type="entry name" value="beta-beta-alpha zinc fingers"/>
    <property type="match status" value="2"/>
</dbReference>
<comment type="subcellular location">
    <subcellularLocation>
        <location evidence="1">Nucleus</location>
    </subcellularLocation>
</comment>
<dbReference type="PANTHER" id="PTHR24404:SF114">
    <property type="entry name" value="KLUMPFUSS, ISOFORM B-RELATED"/>
    <property type="match status" value="1"/>
</dbReference>
<keyword evidence="6" id="KW-0238">DNA-binding</keyword>
<evidence type="ECO:0000256" key="7">
    <source>
        <dbReference type="ARBA" id="ARBA00023242"/>
    </source>
</evidence>
<name>A0AAV2QH29_MEGNR</name>
<evidence type="ECO:0000256" key="4">
    <source>
        <dbReference type="ARBA" id="ARBA00022771"/>
    </source>
</evidence>
<evidence type="ECO:0000256" key="6">
    <source>
        <dbReference type="ARBA" id="ARBA00023125"/>
    </source>
</evidence>
<dbReference type="Gene3D" id="3.30.160.60">
    <property type="entry name" value="Classic Zinc Finger"/>
    <property type="match status" value="2"/>
</dbReference>
<dbReference type="GO" id="GO:0003700">
    <property type="term" value="F:DNA-binding transcription factor activity"/>
    <property type="evidence" value="ECO:0007669"/>
    <property type="project" value="TreeGrafter"/>
</dbReference>
<gene>
    <name evidence="10" type="ORF">MNOR_LOCUS11986</name>
</gene>
<proteinExistence type="predicted"/>
<dbReference type="InterPro" id="IPR036236">
    <property type="entry name" value="Znf_C2H2_sf"/>
</dbReference>
<sequence length="266" mass="31020">MSKSVLEDGRGNDFAHDRSESNIENVIEFDKIKIRTSEDEWEVVWMKTELDETKGIATNYTSDNTQAITHLDRSHESNSFEVLQKPINEDVNDVISEKNEVKKETEQNQDADILIKEEIEVKEEPLHIHDLQMKVNEENEKHNDHKTCANGDDLVNHRTMTSIGEIPYQFINCDKNLSQKSHIKNHMRSHTRQKPYICSNCDRNCSYDSSIKSYLRKNTGEKSYKCSHCDKVFISISDFKCHVNKQTEEKSYKCSHCEKNFRDIIG</sequence>
<evidence type="ECO:0000256" key="1">
    <source>
        <dbReference type="ARBA" id="ARBA00004123"/>
    </source>
</evidence>
<feature type="domain" description="C2H2-type" evidence="9">
    <location>
        <begin position="168"/>
        <end position="195"/>
    </location>
</feature>
<dbReference type="PANTHER" id="PTHR24404">
    <property type="entry name" value="ZINC FINGER PROTEIN"/>
    <property type="match status" value="1"/>
</dbReference>
<dbReference type="InterPro" id="IPR050589">
    <property type="entry name" value="Ikaros_C2H2-ZF"/>
</dbReference>
<evidence type="ECO:0000259" key="9">
    <source>
        <dbReference type="PROSITE" id="PS50157"/>
    </source>
</evidence>
<keyword evidence="2" id="KW-0479">Metal-binding</keyword>
<keyword evidence="7" id="KW-0539">Nucleus</keyword>
<dbReference type="GO" id="GO:0008270">
    <property type="term" value="F:zinc ion binding"/>
    <property type="evidence" value="ECO:0007669"/>
    <property type="project" value="UniProtKB-KW"/>
</dbReference>
<dbReference type="Proteomes" id="UP001497623">
    <property type="component" value="Unassembled WGS sequence"/>
</dbReference>
<evidence type="ECO:0000256" key="3">
    <source>
        <dbReference type="ARBA" id="ARBA00022737"/>
    </source>
</evidence>
<reference evidence="10 11" key="1">
    <citation type="submission" date="2024-05" db="EMBL/GenBank/DDBJ databases">
        <authorList>
            <person name="Wallberg A."/>
        </authorList>
    </citation>
    <scope>NUCLEOTIDE SEQUENCE [LARGE SCALE GENOMIC DNA]</scope>
</reference>
<evidence type="ECO:0000313" key="10">
    <source>
        <dbReference type="EMBL" id="CAL4082750.1"/>
    </source>
</evidence>
<feature type="non-terminal residue" evidence="10">
    <location>
        <position position="266"/>
    </location>
</feature>
<evidence type="ECO:0000256" key="5">
    <source>
        <dbReference type="ARBA" id="ARBA00022833"/>
    </source>
</evidence>
<organism evidence="10 11">
    <name type="scientific">Meganyctiphanes norvegica</name>
    <name type="common">Northern krill</name>
    <name type="synonym">Thysanopoda norvegica</name>
    <dbReference type="NCBI Taxonomy" id="48144"/>
    <lineage>
        <taxon>Eukaryota</taxon>
        <taxon>Metazoa</taxon>
        <taxon>Ecdysozoa</taxon>
        <taxon>Arthropoda</taxon>
        <taxon>Crustacea</taxon>
        <taxon>Multicrustacea</taxon>
        <taxon>Malacostraca</taxon>
        <taxon>Eumalacostraca</taxon>
        <taxon>Eucarida</taxon>
        <taxon>Euphausiacea</taxon>
        <taxon>Euphausiidae</taxon>
        <taxon>Meganyctiphanes</taxon>
    </lineage>
</organism>
<dbReference type="InterPro" id="IPR013087">
    <property type="entry name" value="Znf_C2H2_type"/>
</dbReference>
<feature type="domain" description="C2H2-type" evidence="9">
    <location>
        <begin position="196"/>
        <end position="223"/>
    </location>
</feature>
<keyword evidence="5" id="KW-0862">Zinc</keyword>